<feature type="domain" description="Crinkler effector protein N-terminal" evidence="4">
    <location>
        <begin position="3"/>
        <end position="66"/>
    </location>
</feature>
<dbReference type="AlphaFoldDB" id="A0A8K1CU69"/>
<protein>
    <recommendedName>
        <fullName evidence="4">Crinkler effector protein N-terminal domain-containing protein</fullName>
    </recommendedName>
</protein>
<comment type="caution">
    <text evidence="5">The sequence shown here is derived from an EMBL/GenBank/DDBJ whole genome shotgun (WGS) entry which is preliminary data.</text>
</comment>
<sequence length="562" mass="62880">MVSVRCMLLHTVGTRLFSVSIADDKTVEDLHLAIAKAKPNELGGIDPDRLQLFLTKKNDVWLTMCEINILRNVEGLQSLEPFYISPLRVAGLSRDDITDEGGKTGPWQASMHLVVVVKRKLAVELDNVPANKLSTFDMMLKQFSKAIALPTRGDFLCLFDWDDEDIGTLKDIAVINNVVGCNCPSLIVRKEILCVLKNFIFLYEDELDEGKGSSNQFILVGNPGVGKSCILALLCFYIAAKHSRTVVWYKQVPGGNLREFLPPDANKAKGVMREEVNRVTATADANKLLTSIAFSPIEQIDLIRMQGVMNVNNVEHYILSTFWICCVTSKLVLQHIAEMVGTDFFVKLMKVARGMGDERLESVAFEGYFHVLVRHQQGIQLHLCKYLNWSRGGLSADQKIPPSIGTLPWTRLPIVVEDLNHSYALMATWATNLSQMDYWIPRTSLVETVDAVAKWTNDDGSVDFVLLQLTKAPKHKCNAAVLVKLARPLIDRGYSVRYIAIVPAENTKLEFRFIPGEFDVSSTGISLEVAHLEVLTTDKRTERPSVQRPSRCICLQLAFISL</sequence>
<comment type="subcellular location">
    <subcellularLocation>
        <location evidence="1">Host cell</location>
    </subcellularLocation>
    <subcellularLocation>
        <location evidence="2">Secreted</location>
    </subcellularLocation>
</comment>
<dbReference type="EMBL" id="SPLM01000001">
    <property type="protein sequence ID" value="TMW69033.1"/>
    <property type="molecule type" value="Genomic_DNA"/>
</dbReference>
<dbReference type="OrthoDB" id="88815at2759"/>
<gene>
    <name evidence="5" type="ORF">Poli38472_001189</name>
</gene>
<name>A0A8K1CU69_PYTOL</name>
<evidence type="ECO:0000259" key="4">
    <source>
        <dbReference type="Pfam" id="PF20147"/>
    </source>
</evidence>
<dbReference type="GO" id="GO:0005576">
    <property type="term" value="C:extracellular region"/>
    <property type="evidence" value="ECO:0007669"/>
    <property type="project" value="UniProtKB-SubCell"/>
</dbReference>
<organism evidence="5 6">
    <name type="scientific">Pythium oligandrum</name>
    <name type="common">Mycoparasitic fungus</name>
    <dbReference type="NCBI Taxonomy" id="41045"/>
    <lineage>
        <taxon>Eukaryota</taxon>
        <taxon>Sar</taxon>
        <taxon>Stramenopiles</taxon>
        <taxon>Oomycota</taxon>
        <taxon>Peronosporomycetes</taxon>
        <taxon>Pythiales</taxon>
        <taxon>Pythiaceae</taxon>
        <taxon>Pythium</taxon>
    </lineage>
</organism>
<keyword evidence="6" id="KW-1185">Reference proteome</keyword>
<dbReference type="InterPro" id="IPR045379">
    <property type="entry name" value="Crinkler_N"/>
</dbReference>
<evidence type="ECO:0000313" key="6">
    <source>
        <dbReference type="Proteomes" id="UP000794436"/>
    </source>
</evidence>
<dbReference type="GO" id="GO:0043657">
    <property type="term" value="C:host cell"/>
    <property type="evidence" value="ECO:0007669"/>
    <property type="project" value="UniProtKB-SubCell"/>
</dbReference>
<keyword evidence="3" id="KW-0964">Secreted</keyword>
<reference evidence="5" key="1">
    <citation type="submission" date="2019-03" db="EMBL/GenBank/DDBJ databases">
        <title>Long read genome sequence of the mycoparasitic Pythium oligandrum ATCC 38472 isolated from sugarbeet rhizosphere.</title>
        <authorList>
            <person name="Gaulin E."/>
        </authorList>
    </citation>
    <scope>NUCLEOTIDE SEQUENCE</scope>
    <source>
        <strain evidence="5">ATCC 38472_TT</strain>
    </source>
</reference>
<dbReference type="Proteomes" id="UP000794436">
    <property type="component" value="Unassembled WGS sequence"/>
</dbReference>
<evidence type="ECO:0000256" key="1">
    <source>
        <dbReference type="ARBA" id="ARBA00004340"/>
    </source>
</evidence>
<dbReference type="Pfam" id="PF20147">
    <property type="entry name" value="Crinkler"/>
    <property type="match status" value="1"/>
</dbReference>
<accession>A0A8K1CU69</accession>
<proteinExistence type="predicted"/>
<evidence type="ECO:0000256" key="3">
    <source>
        <dbReference type="ARBA" id="ARBA00022525"/>
    </source>
</evidence>
<evidence type="ECO:0000313" key="5">
    <source>
        <dbReference type="EMBL" id="TMW69033.1"/>
    </source>
</evidence>
<evidence type="ECO:0000256" key="2">
    <source>
        <dbReference type="ARBA" id="ARBA00004613"/>
    </source>
</evidence>